<evidence type="ECO:0000313" key="2">
    <source>
        <dbReference type="Proteomes" id="UP000006867"/>
    </source>
</evidence>
<gene>
    <name evidence="1" type="ordered locus">BATR1942_07535</name>
</gene>
<protein>
    <submittedName>
        <fullName evidence="1">Uncharacterized protein</fullName>
    </submittedName>
</protein>
<keyword evidence="2" id="KW-1185">Reference proteome</keyword>
<reference evidence="1 2" key="1">
    <citation type="journal article" date="2011" name="Front. Microbiol.">
        <title>Genomic signatures of strain selection and enhancement in Bacillus atrophaeus var. globigii, a historical biowarfare simulant.</title>
        <authorList>
            <person name="Gibbons H.S."/>
            <person name="Broomall S.M."/>
            <person name="McNew L.A."/>
            <person name="Daligault H."/>
            <person name="Chapman C."/>
            <person name="Bruce D."/>
            <person name="Karavis M."/>
            <person name="Krepps M."/>
            <person name="McGregor P.A."/>
            <person name="Hong C."/>
            <person name="Park K.H."/>
            <person name="Akmal A."/>
            <person name="Feldman A."/>
            <person name="Lin J.S."/>
            <person name="Chang W.E."/>
            <person name="Higgs B.W."/>
            <person name="Demirev P."/>
            <person name="Lindquist J."/>
            <person name="Liem A."/>
            <person name="Fochler E."/>
            <person name="Read T.D."/>
            <person name="Tapia R."/>
            <person name="Johnson S."/>
            <person name="Bishop-Lilly K.A."/>
            <person name="Detter C."/>
            <person name="Han C."/>
            <person name="Sozhamannan S."/>
            <person name="Rosenzweig C.N."/>
            <person name="Skowronski E.W."/>
        </authorList>
    </citation>
    <scope>NUCLEOTIDE SEQUENCE [LARGE SCALE GENOMIC DNA]</scope>
    <source>
        <strain evidence="1 2">1942</strain>
    </source>
</reference>
<proteinExistence type="predicted"/>
<dbReference type="Proteomes" id="UP000006867">
    <property type="component" value="Chromosome"/>
</dbReference>
<sequence>MGFSQIEIHRITSYLALKIVSLVANIIIDNFRVKIKLYTG</sequence>
<accession>A0ABM5LXP7</accession>
<organism evidence="1 2">
    <name type="scientific">Bacillus atrophaeus (strain 1942)</name>
    <dbReference type="NCBI Taxonomy" id="720555"/>
    <lineage>
        <taxon>Bacteria</taxon>
        <taxon>Bacillati</taxon>
        <taxon>Bacillota</taxon>
        <taxon>Bacilli</taxon>
        <taxon>Bacillales</taxon>
        <taxon>Bacillaceae</taxon>
        <taxon>Bacillus</taxon>
    </lineage>
</organism>
<evidence type="ECO:0000313" key="1">
    <source>
        <dbReference type="EMBL" id="ADP32446.1"/>
    </source>
</evidence>
<dbReference type="EMBL" id="CP002207">
    <property type="protein sequence ID" value="ADP32446.1"/>
    <property type="molecule type" value="Genomic_DNA"/>
</dbReference>
<name>A0ABM5LXP7_BACA1</name>